<dbReference type="PANTHER" id="PTHR24221:SF646">
    <property type="entry name" value="HAEMOLYSIN SECRETION ATP-BINDING PROTEIN"/>
    <property type="match status" value="1"/>
</dbReference>
<dbReference type="GO" id="GO:0140359">
    <property type="term" value="F:ABC-type transporter activity"/>
    <property type="evidence" value="ECO:0007669"/>
    <property type="project" value="InterPro"/>
</dbReference>
<protein>
    <submittedName>
        <fullName evidence="10">ABC transporter ATP-binding protein</fullName>
    </submittedName>
</protein>
<dbReference type="InterPro" id="IPR039421">
    <property type="entry name" value="Type_1_exporter"/>
</dbReference>
<evidence type="ECO:0000256" key="3">
    <source>
        <dbReference type="ARBA" id="ARBA00022741"/>
    </source>
</evidence>
<dbReference type="RefSeq" id="WP_369087988.1">
    <property type="nucleotide sequence ID" value="NZ_CP163380.1"/>
</dbReference>
<evidence type="ECO:0000256" key="7">
    <source>
        <dbReference type="SAM" id="Phobius"/>
    </source>
</evidence>
<evidence type="ECO:0000256" key="6">
    <source>
        <dbReference type="ARBA" id="ARBA00023136"/>
    </source>
</evidence>
<dbReference type="GO" id="GO:0016887">
    <property type="term" value="F:ATP hydrolysis activity"/>
    <property type="evidence" value="ECO:0007669"/>
    <property type="project" value="InterPro"/>
</dbReference>
<comment type="subcellular location">
    <subcellularLocation>
        <location evidence="1">Cell membrane</location>
        <topology evidence="1">Multi-pass membrane protein</topology>
    </subcellularLocation>
</comment>
<dbReference type="PROSITE" id="PS00211">
    <property type="entry name" value="ABC_TRANSPORTER_1"/>
    <property type="match status" value="1"/>
</dbReference>
<organism evidence="10">
    <name type="scientific">Streptococcus sp. CP1998</name>
    <dbReference type="NCBI Taxonomy" id="3238303"/>
    <lineage>
        <taxon>Bacteria</taxon>
        <taxon>Bacillati</taxon>
        <taxon>Bacillota</taxon>
        <taxon>Bacilli</taxon>
        <taxon>Lactobacillales</taxon>
        <taxon>Streptococcaceae</taxon>
        <taxon>Streptococcus</taxon>
    </lineage>
</organism>
<evidence type="ECO:0000256" key="4">
    <source>
        <dbReference type="ARBA" id="ARBA00022840"/>
    </source>
</evidence>
<dbReference type="Pfam" id="PF00005">
    <property type="entry name" value="ABC_tran"/>
    <property type="match status" value="1"/>
</dbReference>
<dbReference type="GO" id="GO:0034040">
    <property type="term" value="F:ATPase-coupled lipid transmembrane transporter activity"/>
    <property type="evidence" value="ECO:0007669"/>
    <property type="project" value="TreeGrafter"/>
</dbReference>
<feature type="domain" description="ABC transmembrane type-1" evidence="9">
    <location>
        <begin position="29"/>
        <end position="314"/>
    </location>
</feature>
<dbReference type="SMART" id="SM00382">
    <property type="entry name" value="AAA"/>
    <property type="match status" value="1"/>
</dbReference>
<dbReference type="Gene3D" id="1.20.1560.10">
    <property type="entry name" value="ABC transporter type 1, transmembrane domain"/>
    <property type="match status" value="1"/>
</dbReference>
<feature type="domain" description="ABC transporter" evidence="8">
    <location>
        <begin position="346"/>
        <end position="582"/>
    </location>
</feature>
<proteinExistence type="predicted"/>
<dbReference type="InterPro" id="IPR017871">
    <property type="entry name" value="ABC_transporter-like_CS"/>
</dbReference>
<evidence type="ECO:0000259" key="9">
    <source>
        <dbReference type="PROSITE" id="PS50929"/>
    </source>
</evidence>
<keyword evidence="5 7" id="KW-1133">Transmembrane helix</keyword>
<dbReference type="Gene3D" id="3.40.50.300">
    <property type="entry name" value="P-loop containing nucleotide triphosphate hydrolases"/>
    <property type="match status" value="1"/>
</dbReference>
<evidence type="ECO:0000256" key="1">
    <source>
        <dbReference type="ARBA" id="ARBA00004651"/>
    </source>
</evidence>
<keyword evidence="3" id="KW-0547">Nucleotide-binding</keyword>
<gene>
    <name evidence="10" type="ORF">AB4X21_00535</name>
</gene>
<dbReference type="InterPro" id="IPR036640">
    <property type="entry name" value="ABC1_TM_sf"/>
</dbReference>
<keyword evidence="6 7" id="KW-0472">Membrane</keyword>
<feature type="transmembrane region" description="Helical" evidence="7">
    <location>
        <begin position="29"/>
        <end position="52"/>
    </location>
</feature>
<dbReference type="SUPFAM" id="SSF90123">
    <property type="entry name" value="ABC transporter transmembrane region"/>
    <property type="match status" value="1"/>
</dbReference>
<evidence type="ECO:0000313" key="10">
    <source>
        <dbReference type="EMBL" id="XDP49948.1"/>
    </source>
</evidence>
<evidence type="ECO:0000256" key="5">
    <source>
        <dbReference type="ARBA" id="ARBA00022989"/>
    </source>
</evidence>
<keyword evidence="2 7" id="KW-0812">Transmembrane</keyword>
<dbReference type="GO" id="GO:0005886">
    <property type="term" value="C:plasma membrane"/>
    <property type="evidence" value="ECO:0007669"/>
    <property type="project" value="UniProtKB-SubCell"/>
</dbReference>
<dbReference type="EMBL" id="CP163380">
    <property type="protein sequence ID" value="XDP49948.1"/>
    <property type="molecule type" value="Genomic_DNA"/>
</dbReference>
<dbReference type="InterPro" id="IPR027417">
    <property type="entry name" value="P-loop_NTPase"/>
</dbReference>
<dbReference type="AlphaFoldDB" id="A0AB39LED7"/>
<dbReference type="SUPFAM" id="SSF52540">
    <property type="entry name" value="P-loop containing nucleoside triphosphate hydrolases"/>
    <property type="match status" value="1"/>
</dbReference>
<dbReference type="InterPro" id="IPR003593">
    <property type="entry name" value="AAA+_ATPase"/>
</dbReference>
<feature type="transmembrane region" description="Helical" evidence="7">
    <location>
        <begin position="282"/>
        <end position="299"/>
    </location>
</feature>
<accession>A0AB39LED7</accession>
<dbReference type="InterPro" id="IPR011527">
    <property type="entry name" value="ABC1_TM_dom"/>
</dbReference>
<dbReference type="InterPro" id="IPR003439">
    <property type="entry name" value="ABC_transporter-like_ATP-bd"/>
</dbReference>
<dbReference type="PANTHER" id="PTHR24221">
    <property type="entry name" value="ATP-BINDING CASSETTE SUB-FAMILY B"/>
    <property type="match status" value="1"/>
</dbReference>
<sequence>MVKVSEYKTYLALYVKSILYLWKTSPFNVLILIVTIPIQALLPSLSLYIANILINRMNNLSQQLLFLLLGVWGVAFLLNNIFTPLTTMIQGKLTDDLTYTLNCDIMKKSEEIQTIDYFEDNNFYNDIQLLSSEASWRPVNLLVFGTSIISNTILFISMLVIFASFHPVIALLMLLVLVPQGLISYSLQQQAFEVLVSNSEESRKLEYYSQVLLSSEAIKDVRLYNLYNFFMKKYTQSFSSIKRNIQKTRLKKFNSSVIFLILTALLSVGSFIYIIYSIKVGQLGIGAVMLFSSSIVYAINSMSRLIEDSSLLYDTLLYMEKFFKFIALPSDSKGATVAVPSSIEKIDFVDVSFKYPTNENYALKHISFSVNKGEKIAIVGENGAGKTTLIKLLTRFYNIEEGELLINNISISNFDPEKFRENVSAIFQDFSKFDLTLRENVGISNIQEINADDQILKALEDSGFESSLSDLNTILGKKFDHSRDLSGGQWQKVALARAFFSHSPILILDEPTAALDARTEYELFEKFLKLTEGKTVFFITHRLSSVRQADKILLLRNGRIEGFDKHDALMKTNKYYEELYTMQSSLYYKELN</sequence>
<dbReference type="PROSITE" id="PS50893">
    <property type="entry name" value="ABC_TRANSPORTER_2"/>
    <property type="match status" value="1"/>
</dbReference>
<name>A0AB39LED7_9STRE</name>
<evidence type="ECO:0000256" key="2">
    <source>
        <dbReference type="ARBA" id="ARBA00022692"/>
    </source>
</evidence>
<feature type="transmembrane region" description="Helical" evidence="7">
    <location>
        <begin position="257"/>
        <end position="276"/>
    </location>
</feature>
<reference evidence="10" key="1">
    <citation type="submission" date="2024-07" db="EMBL/GenBank/DDBJ databases">
        <authorList>
            <person name="Li G."/>
        </authorList>
    </citation>
    <scope>NUCLEOTIDE SEQUENCE</scope>
    <source>
        <strain evidence="10">CP1998</strain>
    </source>
</reference>
<dbReference type="CDD" id="cd03228">
    <property type="entry name" value="ABCC_MRP_Like"/>
    <property type="match status" value="1"/>
</dbReference>
<keyword evidence="4 10" id="KW-0067">ATP-binding</keyword>
<feature type="transmembrane region" description="Helical" evidence="7">
    <location>
        <begin position="64"/>
        <end position="82"/>
    </location>
</feature>
<evidence type="ECO:0000259" key="8">
    <source>
        <dbReference type="PROSITE" id="PS50893"/>
    </source>
</evidence>
<dbReference type="PROSITE" id="PS50929">
    <property type="entry name" value="ABC_TM1F"/>
    <property type="match status" value="1"/>
</dbReference>
<dbReference type="GO" id="GO:0005524">
    <property type="term" value="F:ATP binding"/>
    <property type="evidence" value="ECO:0007669"/>
    <property type="project" value="UniProtKB-KW"/>
</dbReference>